<dbReference type="EMBL" id="JAPIUZ010000007">
    <property type="protein sequence ID" value="MCX2564566.1"/>
    <property type="molecule type" value="Genomic_DNA"/>
</dbReference>
<evidence type="ECO:0000256" key="4">
    <source>
        <dbReference type="ARBA" id="ARBA00022642"/>
    </source>
</evidence>
<keyword evidence="8 11" id="KW-0067">ATP-binding</keyword>
<protein>
    <recommendedName>
        <fullName evidence="11">Probable nicotinate-nucleotide adenylyltransferase</fullName>
        <ecNumber evidence="11">2.7.7.18</ecNumber>
    </recommendedName>
    <alternativeName>
        <fullName evidence="11">Deamido-NAD(+) diphosphorylase</fullName>
    </alternativeName>
    <alternativeName>
        <fullName evidence="11">Deamido-NAD(+) pyrophosphorylase</fullName>
    </alternativeName>
    <alternativeName>
        <fullName evidence="11">Nicotinate mononucleotide adenylyltransferase</fullName>
        <shortName evidence="11">NaMN adenylyltransferase</shortName>
    </alternativeName>
</protein>
<comment type="caution">
    <text evidence="13">The sequence shown here is derived from an EMBL/GenBank/DDBJ whole genome shotgun (WGS) entry which is preliminary data.</text>
</comment>
<dbReference type="NCBIfam" id="TIGR00482">
    <property type="entry name" value="nicotinate (nicotinamide) nucleotide adenylyltransferase"/>
    <property type="match status" value="1"/>
</dbReference>
<keyword evidence="14" id="KW-1185">Reference proteome</keyword>
<evidence type="ECO:0000256" key="3">
    <source>
        <dbReference type="ARBA" id="ARBA00009014"/>
    </source>
</evidence>
<dbReference type="InterPro" id="IPR014729">
    <property type="entry name" value="Rossmann-like_a/b/a_fold"/>
</dbReference>
<dbReference type="InterPro" id="IPR005248">
    <property type="entry name" value="NadD/NMNAT"/>
</dbReference>
<feature type="domain" description="Cytidyltransferase-like" evidence="12">
    <location>
        <begin position="20"/>
        <end position="200"/>
    </location>
</feature>
<evidence type="ECO:0000256" key="8">
    <source>
        <dbReference type="ARBA" id="ARBA00022840"/>
    </source>
</evidence>
<evidence type="ECO:0000256" key="9">
    <source>
        <dbReference type="ARBA" id="ARBA00023027"/>
    </source>
</evidence>
<reference evidence="13 14" key="1">
    <citation type="submission" date="2022-11" db="EMBL/GenBank/DDBJ databases">
        <title>Genome sequencing of Acetobacter type strain.</title>
        <authorList>
            <person name="Heo J."/>
            <person name="Lee D."/>
            <person name="Han B.-H."/>
            <person name="Hong S.-B."/>
            <person name="Kwon S.-W."/>
        </authorList>
    </citation>
    <scope>NUCLEOTIDE SEQUENCE [LARGE SCALE GENOMIC DNA]</scope>
    <source>
        <strain evidence="13 14">KACC 21253</strain>
    </source>
</reference>
<dbReference type="InterPro" id="IPR004821">
    <property type="entry name" value="Cyt_trans-like"/>
</dbReference>
<name>A0ABT3QH16_9PROT</name>
<organism evidence="13 14">
    <name type="scientific">Acetobacter thailandicus</name>
    <dbReference type="NCBI Taxonomy" id="1502842"/>
    <lineage>
        <taxon>Bacteria</taxon>
        <taxon>Pseudomonadati</taxon>
        <taxon>Pseudomonadota</taxon>
        <taxon>Alphaproteobacteria</taxon>
        <taxon>Acetobacterales</taxon>
        <taxon>Acetobacteraceae</taxon>
        <taxon>Acetobacter</taxon>
    </lineage>
</organism>
<dbReference type="NCBIfam" id="NF000843">
    <property type="entry name" value="PRK00071.2-2"/>
    <property type="match status" value="1"/>
</dbReference>
<gene>
    <name evidence="11" type="primary">nadD</name>
    <name evidence="13" type="ORF">OQ497_11445</name>
</gene>
<dbReference type="Pfam" id="PF01467">
    <property type="entry name" value="CTP_transf_like"/>
    <property type="match status" value="1"/>
</dbReference>
<evidence type="ECO:0000256" key="1">
    <source>
        <dbReference type="ARBA" id="ARBA00002324"/>
    </source>
</evidence>
<comment type="catalytic activity">
    <reaction evidence="10 11">
        <text>nicotinate beta-D-ribonucleotide + ATP + H(+) = deamido-NAD(+) + diphosphate</text>
        <dbReference type="Rhea" id="RHEA:22860"/>
        <dbReference type="ChEBI" id="CHEBI:15378"/>
        <dbReference type="ChEBI" id="CHEBI:30616"/>
        <dbReference type="ChEBI" id="CHEBI:33019"/>
        <dbReference type="ChEBI" id="CHEBI:57502"/>
        <dbReference type="ChEBI" id="CHEBI:58437"/>
        <dbReference type="EC" id="2.7.7.18"/>
    </reaction>
</comment>
<keyword evidence="4 11" id="KW-0662">Pyridine nucleotide biosynthesis</keyword>
<keyword evidence="9 11" id="KW-0520">NAD</keyword>
<comment type="pathway">
    <text evidence="2 11">Cofactor biosynthesis; NAD(+) biosynthesis; deamido-NAD(+) from nicotinate D-ribonucleotide: step 1/1.</text>
</comment>
<evidence type="ECO:0000313" key="14">
    <source>
        <dbReference type="Proteomes" id="UP001301152"/>
    </source>
</evidence>
<keyword evidence="6 11" id="KW-0548">Nucleotidyltransferase</keyword>
<dbReference type="CDD" id="cd02165">
    <property type="entry name" value="NMNAT"/>
    <property type="match status" value="1"/>
</dbReference>
<evidence type="ECO:0000256" key="11">
    <source>
        <dbReference type="HAMAP-Rule" id="MF_00244"/>
    </source>
</evidence>
<keyword evidence="7 11" id="KW-0547">Nucleotide-binding</keyword>
<dbReference type="GO" id="GO:0004515">
    <property type="term" value="F:nicotinate-nucleotide adenylyltransferase activity"/>
    <property type="evidence" value="ECO:0007669"/>
    <property type="project" value="UniProtKB-EC"/>
</dbReference>
<accession>A0ABT3QH16</accession>
<keyword evidence="5 11" id="KW-0808">Transferase</keyword>
<dbReference type="Gene3D" id="3.40.50.620">
    <property type="entry name" value="HUPs"/>
    <property type="match status" value="1"/>
</dbReference>
<comment type="function">
    <text evidence="1 11">Catalyzes the reversible adenylation of nicotinate mononucleotide (NaMN) to nicotinic acid adenine dinucleotide (NaAD).</text>
</comment>
<dbReference type="SUPFAM" id="SSF52374">
    <property type="entry name" value="Nucleotidylyl transferase"/>
    <property type="match status" value="1"/>
</dbReference>
<evidence type="ECO:0000256" key="6">
    <source>
        <dbReference type="ARBA" id="ARBA00022695"/>
    </source>
</evidence>
<dbReference type="RefSeq" id="WP_255406290.1">
    <property type="nucleotide sequence ID" value="NZ_JAERKY010000001.1"/>
</dbReference>
<evidence type="ECO:0000256" key="7">
    <source>
        <dbReference type="ARBA" id="ARBA00022741"/>
    </source>
</evidence>
<dbReference type="HAMAP" id="MF_00244">
    <property type="entry name" value="NaMN_adenylyltr"/>
    <property type="match status" value="1"/>
</dbReference>
<evidence type="ECO:0000259" key="12">
    <source>
        <dbReference type="Pfam" id="PF01467"/>
    </source>
</evidence>
<evidence type="ECO:0000256" key="2">
    <source>
        <dbReference type="ARBA" id="ARBA00005019"/>
    </source>
</evidence>
<dbReference type="PANTHER" id="PTHR39321">
    <property type="entry name" value="NICOTINATE-NUCLEOTIDE ADENYLYLTRANSFERASE-RELATED"/>
    <property type="match status" value="1"/>
</dbReference>
<dbReference type="PANTHER" id="PTHR39321:SF3">
    <property type="entry name" value="PHOSPHOPANTETHEINE ADENYLYLTRANSFERASE"/>
    <property type="match status" value="1"/>
</dbReference>
<proteinExistence type="inferred from homology"/>
<dbReference type="EC" id="2.7.7.18" evidence="11"/>
<comment type="similarity">
    <text evidence="3 11">Belongs to the NadD family.</text>
</comment>
<evidence type="ECO:0000256" key="10">
    <source>
        <dbReference type="ARBA" id="ARBA00048721"/>
    </source>
</evidence>
<dbReference type="Proteomes" id="UP001301152">
    <property type="component" value="Unassembled WGS sequence"/>
</dbReference>
<sequence length="222" mass="24878">MCSGQAIPTYGDKRRMRIGLLGGSFNPAHRGHLALAHIALRSLALDQVWLMVSPGNPLKAGRDMAAFEQRMESVRHLVDDPRLVVTDIEPRLGTRYTVDTVRKLHRRFPLAHFVWLTGADGLVTLSRWKGWHQLVKAIPVAVMPRPGHNYAALHSAAGRYMARWRIPSRCASLLPEQKPPVWVFMSGPQDEISSTSIRQRGHFRVAQATPQPLGKLFSGERS</sequence>
<evidence type="ECO:0000256" key="5">
    <source>
        <dbReference type="ARBA" id="ARBA00022679"/>
    </source>
</evidence>
<evidence type="ECO:0000313" key="13">
    <source>
        <dbReference type="EMBL" id="MCX2564566.1"/>
    </source>
</evidence>